<dbReference type="CDD" id="cd16830">
    <property type="entry name" value="HemS-like_N"/>
    <property type="match status" value="1"/>
</dbReference>
<organism evidence="2 3">
    <name type="scientific">Maritimibacter dapengensis</name>
    <dbReference type="NCBI Taxonomy" id="2836868"/>
    <lineage>
        <taxon>Bacteria</taxon>
        <taxon>Pseudomonadati</taxon>
        <taxon>Pseudomonadota</taxon>
        <taxon>Alphaproteobacteria</taxon>
        <taxon>Rhodobacterales</taxon>
        <taxon>Roseobacteraceae</taxon>
        <taxon>Maritimibacter</taxon>
    </lineage>
</organism>
<feature type="domain" description="Haemin-degrading HemS/ChuX" evidence="1">
    <location>
        <begin position="32"/>
        <end position="159"/>
    </location>
</feature>
<reference evidence="2 3" key="1">
    <citation type="submission" date="2021-05" db="EMBL/GenBank/DDBJ databases">
        <title>Culturable bacteria isolated from Daya Bay.</title>
        <authorList>
            <person name="Zheng W."/>
            <person name="Yu S."/>
            <person name="Huang Y."/>
        </authorList>
    </citation>
    <scope>NUCLEOTIDE SEQUENCE [LARGE SCALE GENOMIC DNA]</scope>
    <source>
        <strain evidence="2 3">DP4N28-5</strain>
    </source>
</reference>
<dbReference type="CDD" id="cd16831">
    <property type="entry name" value="HemS-like_C"/>
    <property type="match status" value="1"/>
</dbReference>
<dbReference type="Pfam" id="PF05171">
    <property type="entry name" value="HemS"/>
    <property type="match status" value="2"/>
</dbReference>
<gene>
    <name evidence="2" type="ORF">KJP28_03665</name>
</gene>
<dbReference type="RefSeq" id="WP_218390865.1">
    <property type="nucleotide sequence ID" value="NZ_JAHUZE010000001.1"/>
</dbReference>
<evidence type="ECO:0000313" key="2">
    <source>
        <dbReference type="EMBL" id="MBV7378010.1"/>
    </source>
</evidence>
<keyword evidence="3" id="KW-1185">Reference proteome</keyword>
<evidence type="ECO:0000313" key="3">
    <source>
        <dbReference type="Proteomes" id="UP000756530"/>
    </source>
</evidence>
<protein>
    <submittedName>
        <fullName evidence="2">Hemin-degrading factor</fullName>
    </submittedName>
</protein>
<feature type="domain" description="Haemin-degrading HemS/ChuX" evidence="1">
    <location>
        <begin position="210"/>
        <end position="335"/>
    </location>
</feature>
<comment type="caution">
    <text evidence="2">The sequence shown here is derived from an EMBL/GenBank/DDBJ whole genome shotgun (WGS) entry which is preliminary data.</text>
</comment>
<proteinExistence type="predicted"/>
<dbReference type="InterPro" id="IPR007845">
    <property type="entry name" value="HemS/ChuX_dom"/>
</dbReference>
<dbReference type="Proteomes" id="UP000756530">
    <property type="component" value="Unassembled WGS sequence"/>
</dbReference>
<dbReference type="EMBL" id="JAHUZE010000001">
    <property type="protein sequence ID" value="MBV7378010.1"/>
    <property type="molecule type" value="Genomic_DNA"/>
</dbReference>
<evidence type="ECO:0000259" key="1">
    <source>
        <dbReference type="Pfam" id="PF05171"/>
    </source>
</evidence>
<accession>A0ABS6SYG5</accession>
<name>A0ABS6SYG5_9RHOB</name>
<sequence>MADDASLSARAIRDKQAENQTLRARDLAESLGITEAQLVAAHVGHGTVRINPHPDDIMGAVPALGEVMALTRTPSVVHEKVGAYDNYQSGQHACMVLTENIDLRIFPQHWVSACAVETISDGVPKRSIQVFDAAGDAVHKIHLRDGSNHDQWDMVVETLATSDQTDTLEVAVRIPPTPPLIREEKADLLRAEWDKMTDTHQFMLLTRKLKMNRLGAYRVAGAPYVRPLANTAVDQLLALLADSKVPGMIFVGNHGCIQIHSGPIRTLKEVGPWNNVMDPGFNLHLRSDHIAEVYEVRKPTKRGEAVSVEAFDKDGAIILQIFGMRTREVDFYDDFTALVARLEAGEVLA</sequence>